<feature type="transmembrane region" description="Helical" evidence="1">
    <location>
        <begin position="52"/>
        <end position="73"/>
    </location>
</feature>
<protein>
    <recommendedName>
        <fullName evidence="4">DUF1761 domain-containing protein</fullName>
    </recommendedName>
</protein>
<feature type="transmembrane region" description="Helical" evidence="1">
    <location>
        <begin position="12"/>
        <end position="32"/>
    </location>
</feature>
<organism evidence="2 3">
    <name type="scientific">Cystobacter ferrugineus</name>
    <dbReference type="NCBI Taxonomy" id="83449"/>
    <lineage>
        <taxon>Bacteria</taxon>
        <taxon>Pseudomonadati</taxon>
        <taxon>Myxococcota</taxon>
        <taxon>Myxococcia</taxon>
        <taxon>Myxococcales</taxon>
        <taxon>Cystobacterineae</taxon>
        <taxon>Archangiaceae</taxon>
        <taxon>Cystobacter</taxon>
    </lineage>
</organism>
<keyword evidence="3" id="KW-1185">Reference proteome</keyword>
<accession>A0A1L9BJA5</accession>
<feature type="transmembrane region" description="Helical" evidence="1">
    <location>
        <begin position="117"/>
        <end position="137"/>
    </location>
</feature>
<dbReference type="Pfam" id="PF08570">
    <property type="entry name" value="DUF1761"/>
    <property type="match status" value="1"/>
</dbReference>
<keyword evidence="1" id="KW-0472">Membrane</keyword>
<dbReference type="InterPro" id="IPR013879">
    <property type="entry name" value="DUF1761"/>
</dbReference>
<evidence type="ECO:0008006" key="4">
    <source>
        <dbReference type="Google" id="ProtNLM"/>
    </source>
</evidence>
<dbReference type="OrthoDB" id="2623652at2"/>
<dbReference type="STRING" id="83449.BON30_04175"/>
<reference evidence="2 3" key="2">
    <citation type="submission" date="2016-12" db="EMBL/GenBank/DDBJ databases">
        <title>Draft Genome Sequence of Cystobacter ferrugineus Strain Cbfe23.</title>
        <authorList>
            <person name="Akbar S."/>
            <person name="Dowd S.E."/>
            <person name="Stevens D.C."/>
        </authorList>
    </citation>
    <scope>NUCLEOTIDE SEQUENCE [LARGE SCALE GENOMIC DNA]</scope>
    <source>
        <strain evidence="2 3">Cbfe23</strain>
    </source>
</reference>
<sequence length="138" mass="14785">MTEAFSQMNWLAVLVATVAHFALGGVWYMVLFPKQYRASLGKGDQPAQKPGPLFMVGPFVCSAINIATTVFLLRALGITTYGDALLLGAIVGIGYLVPMTVNIAINPNFPRPFYYSLISGPMFTLGSLMSAAIMVAMS</sequence>
<dbReference type="EMBL" id="MPIN01000001">
    <property type="protein sequence ID" value="OJH42404.1"/>
    <property type="molecule type" value="Genomic_DNA"/>
</dbReference>
<feature type="transmembrane region" description="Helical" evidence="1">
    <location>
        <begin position="85"/>
        <end position="105"/>
    </location>
</feature>
<keyword evidence="1" id="KW-1133">Transmembrane helix</keyword>
<evidence type="ECO:0000313" key="2">
    <source>
        <dbReference type="EMBL" id="OJH42404.1"/>
    </source>
</evidence>
<dbReference type="AlphaFoldDB" id="A0A1L9BJA5"/>
<dbReference type="Proteomes" id="UP000182229">
    <property type="component" value="Unassembled WGS sequence"/>
</dbReference>
<proteinExistence type="predicted"/>
<gene>
    <name evidence="2" type="ORF">BON30_04175</name>
</gene>
<comment type="caution">
    <text evidence="2">The sequence shown here is derived from an EMBL/GenBank/DDBJ whole genome shotgun (WGS) entry which is preliminary data.</text>
</comment>
<reference evidence="3" key="1">
    <citation type="submission" date="2016-11" db="EMBL/GenBank/DDBJ databases">
        <authorList>
            <person name="Shukria A."/>
            <person name="Stevens D.C."/>
        </authorList>
    </citation>
    <scope>NUCLEOTIDE SEQUENCE [LARGE SCALE GENOMIC DNA]</scope>
    <source>
        <strain evidence="3">Cbfe23</strain>
    </source>
</reference>
<keyword evidence="1" id="KW-0812">Transmembrane</keyword>
<name>A0A1L9BJA5_9BACT</name>
<dbReference type="RefSeq" id="WP_071896496.1">
    <property type="nucleotide sequence ID" value="NZ_MPIN01000001.1"/>
</dbReference>
<evidence type="ECO:0000256" key="1">
    <source>
        <dbReference type="SAM" id="Phobius"/>
    </source>
</evidence>
<evidence type="ECO:0000313" key="3">
    <source>
        <dbReference type="Proteomes" id="UP000182229"/>
    </source>
</evidence>